<evidence type="ECO:0000256" key="1">
    <source>
        <dbReference type="ARBA" id="ARBA00004328"/>
    </source>
</evidence>
<evidence type="ECO:0000313" key="4">
    <source>
        <dbReference type="EMBL" id="RNB46542.1"/>
    </source>
</evidence>
<dbReference type="InterPro" id="IPR024455">
    <property type="entry name" value="Phage_capsid"/>
</dbReference>
<protein>
    <submittedName>
        <fullName evidence="4">Phage major capsid protein</fullName>
    </submittedName>
</protein>
<dbReference type="NCBIfam" id="TIGR01554">
    <property type="entry name" value="major_cap_HK97"/>
    <property type="match status" value="1"/>
</dbReference>
<gene>
    <name evidence="4" type="ORF">EDM22_13790</name>
</gene>
<name>A0A3M8A656_9MICO</name>
<dbReference type="EMBL" id="RHHB01000032">
    <property type="protein sequence ID" value="RNB46542.1"/>
    <property type="molecule type" value="Genomic_DNA"/>
</dbReference>
<organism evidence="4 5">
    <name type="scientific">Agromyces tardus</name>
    <dbReference type="NCBI Taxonomy" id="2583849"/>
    <lineage>
        <taxon>Bacteria</taxon>
        <taxon>Bacillati</taxon>
        <taxon>Actinomycetota</taxon>
        <taxon>Actinomycetes</taxon>
        <taxon>Micrococcales</taxon>
        <taxon>Microbacteriaceae</taxon>
        <taxon>Agromyces</taxon>
    </lineage>
</organism>
<dbReference type="Proteomes" id="UP000275048">
    <property type="component" value="Unassembled WGS sequence"/>
</dbReference>
<feature type="domain" description="Phage capsid-like C-terminal" evidence="3">
    <location>
        <begin position="172"/>
        <end position="447"/>
    </location>
</feature>
<accession>A0A3M8A656</accession>
<sequence length="454" mass="48818">MRHRSIGRGSGRWPLADLPRGSGTLQSIEKVTQHMSDYRKKLIELRDSAWSDAKAILDRAQNEKRDLTSSEEAHYRDLTGDLESLRERINMVDERQRTDKTSERAMTSLLGGSSGRHVESEVGEKFRESILQRSLAPIEITIPDNERRSGFQPGIEQRALITTSGSGLVGNFWSRIQRHLVESSSILAAGATVIQHDNGEPVKIPKSTAFSTAGIVTEGSIIPTSDPTLGSITLGSYKYGFLVQISQELAEDAAFDLEGFLAEQSGVAIGNGFGAHAITGTGTGQPRGVLTDATLGVTGPTGTATSFGAQTTAGQGGDLLIDLAGSLAEPYARSQSAAWLMRNSTLNAIKKLRDSTGNYVFSPEVIPGSGSSGTLLGRPVYTDPTMPAMAANAKSVVFGDISRYWVRQVNGLRFERSSDFAFDKDLITFRGLARLDGALVDTTGAVKYFQHSAT</sequence>
<dbReference type="AlphaFoldDB" id="A0A3M8A656"/>
<dbReference type="SUPFAM" id="SSF56563">
    <property type="entry name" value="Major capsid protein gp5"/>
    <property type="match status" value="1"/>
</dbReference>
<dbReference type="OrthoDB" id="9806592at2"/>
<dbReference type="InterPro" id="IPR054612">
    <property type="entry name" value="Phage_capsid-like_C"/>
</dbReference>
<keyword evidence="5" id="KW-1185">Reference proteome</keyword>
<dbReference type="Gene3D" id="3.30.2400.10">
    <property type="entry name" value="Major capsid protein gp5"/>
    <property type="match status" value="1"/>
</dbReference>
<evidence type="ECO:0000256" key="2">
    <source>
        <dbReference type="SAM" id="MobiDB-lite"/>
    </source>
</evidence>
<reference evidence="4 5" key="1">
    <citation type="submission" date="2018-10" db="EMBL/GenBank/DDBJ databases">
        <title>Isolation, diversity and antibacterial activity of antinobacteria from the wheat rhizosphere soil.</title>
        <authorList>
            <person name="Sun T."/>
        </authorList>
    </citation>
    <scope>NUCLEOTIDE SEQUENCE [LARGE SCALE GENOMIC DNA]</scope>
    <source>
        <strain evidence="4 5">SJ-23</strain>
    </source>
</reference>
<comment type="subcellular location">
    <subcellularLocation>
        <location evidence="1">Virion</location>
    </subcellularLocation>
</comment>
<feature type="region of interest" description="Disordered" evidence="2">
    <location>
        <begin position="1"/>
        <end position="22"/>
    </location>
</feature>
<dbReference type="Gene3D" id="3.30.2320.10">
    <property type="entry name" value="hypothetical protein PF0899 domain"/>
    <property type="match status" value="1"/>
</dbReference>
<dbReference type="Pfam" id="PF05065">
    <property type="entry name" value="Phage_capsid"/>
    <property type="match status" value="1"/>
</dbReference>
<evidence type="ECO:0000313" key="5">
    <source>
        <dbReference type="Proteomes" id="UP000275048"/>
    </source>
</evidence>
<comment type="caution">
    <text evidence="4">The sequence shown here is derived from an EMBL/GenBank/DDBJ whole genome shotgun (WGS) entry which is preliminary data.</text>
</comment>
<proteinExistence type="predicted"/>
<evidence type="ECO:0000259" key="3">
    <source>
        <dbReference type="Pfam" id="PF05065"/>
    </source>
</evidence>